<dbReference type="Proteomes" id="UP000601435">
    <property type="component" value="Unassembled WGS sequence"/>
</dbReference>
<reference evidence="1" key="1">
    <citation type="submission" date="2021-02" db="EMBL/GenBank/DDBJ databases">
        <authorList>
            <person name="Dougan E. K."/>
            <person name="Rhodes N."/>
            <person name="Thang M."/>
            <person name="Chan C."/>
        </authorList>
    </citation>
    <scope>NUCLEOTIDE SEQUENCE</scope>
</reference>
<keyword evidence="2" id="KW-1185">Reference proteome</keyword>
<dbReference type="OrthoDB" id="433819at2759"/>
<accession>A0A813AEL1</accession>
<dbReference type="AlphaFoldDB" id="A0A813AEL1"/>
<protein>
    <submittedName>
        <fullName evidence="1">Ctsb protein</fullName>
    </submittedName>
</protein>
<comment type="caution">
    <text evidence="1">The sequence shown here is derived from an EMBL/GenBank/DDBJ whole genome shotgun (WGS) entry which is preliminary data.</text>
</comment>
<gene>
    <name evidence="1" type="primary">Ctsb</name>
    <name evidence="1" type="ORF">SNEC2469_LOCUS27680</name>
</gene>
<dbReference type="EMBL" id="CAJNJA010058730">
    <property type="protein sequence ID" value="CAE7865464.1"/>
    <property type="molecule type" value="Genomic_DNA"/>
</dbReference>
<proteinExistence type="predicted"/>
<sequence>MAAIVGPSSNGVLGGPGHHAVDSHADVDATMNAFSQWLSEMKARSNGSLQAMMAEMSVIRDGITSNSADLTEYKRHSISVQQQMQSQLTDLREKLTSAFTEITSLVKQKAATDQELLSEIHALGRQLSMKTAELEALKKSYSATHQQLQHSLVQLQGQLQSTSSEIVTSKRQVQATQDTVTHKMKEVEQLMVKLRDQVDSGGREGNATALAVQEDIAKLHEALTGLSGDFFEHKRLTQQVQSKLLNQVAALEDGRQRSASLLPQDGDYVVSASVRKGFGQPMLKLRVSLLHADGTRAWRRFARHSARHHYLSSQLSPAATCAEVHWGDEAVAFLALLPREAARRTVESIALSCSPTSRVLASVRPQSTEPASGFCCRGSSLGVRRMHCATGFFGCVPPQRYFSSTAHFHLGSARARSPLWASTPFDGSEAARPGDTRLLFKHMYVGKGPAAWKALPEKGDRQESTAGYAGTAFRDSPHNRAAVLRPKKLKRRGRQESTQIDCIATAGEAIKVQVVE</sequence>
<name>A0A813AEL1_9DINO</name>
<evidence type="ECO:0000313" key="1">
    <source>
        <dbReference type="EMBL" id="CAE7865464.1"/>
    </source>
</evidence>
<organism evidence="1 2">
    <name type="scientific">Symbiodinium necroappetens</name>
    <dbReference type="NCBI Taxonomy" id="1628268"/>
    <lineage>
        <taxon>Eukaryota</taxon>
        <taxon>Sar</taxon>
        <taxon>Alveolata</taxon>
        <taxon>Dinophyceae</taxon>
        <taxon>Suessiales</taxon>
        <taxon>Symbiodiniaceae</taxon>
        <taxon>Symbiodinium</taxon>
    </lineage>
</organism>
<feature type="non-terminal residue" evidence="1">
    <location>
        <position position="516"/>
    </location>
</feature>
<evidence type="ECO:0000313" key="2">
    <source>
        <dbReference type="Proteomes" id="UP000601435"/>
    </source>
</evidence>